<keyword evidence="3" id="KW-1185">Reference proteome</keyword>
<reference evidence="2 3" key="1">
    <citation type="submission" date="2024-05" db="EMBL/GenBank/DDBJ databases">
        <title>Genetic variation in Jamaican populations of the coffee berry borer (Hypothenemus hampei).</title>
        <authorList>
            <person name="Errbii M."/>
            <person name="Myrie A."/>
        </authorList>
    </citation>
    <scope>NUCLEOTIDE SEQUENCE [LARGE SCALE GENOMIC DNA]</scope>
    <source>
        <strain evidence="2">JA-Hopewell-2020-01-JO</strain>
        <tissue evidence="2">Whole body</tissue>
    </source>
</reference>
<dbReference type="PANTHER" id="PTHR36170">
    <property type="entry name" value="CENTROSOMAL PROTEIN OF 89 KDA"/>
    <property type="match status" value="1"/>
</dbReference>
<comment type="caution">
    <text evidence="2">The sequence shown here is derived from an EMBL/GenBank/DDBJ whole genome shotgun (WGS) entry which is preliminary data.</text>
</comment>
<organism evidence="2 3">
    <name type="scientific">Hypothenemus hampei</name>
    <name type="common">Coffee berry borer</name>
    <dbReference type="NCBI Taxonomy" id="57062"/>
    <lineage>
        <taxon>Eukaryota</taxon>
        <taxon>Metazoa</taxon>
        <taxon>Ecdysozoa</taxon>
        <taxon>Arthropoda</taxon>
        <taxon>Hexapoda</taxon>
        <taxon>Insecta</taxon>
        <taxon>Pterygota</taxon>
        <taxon>Neoptera</taxon>
        <taxon>Endopterygota</taxon>
        <taxon>Coleoptera</taxon>
        <taxon>Polyphaga</taxon>
        <taxon>Cucujiformia</taxon>
        <taxon>Curculionidae</taxon>
        <taxon>Scolytinae</taxon>
        <taxon>Hypothenemus</taxon>
    </lineage>
</organism>
<evidence type="ECO:0000313" key="3">
    <source>
        <dbReference type="Proteomes" id="UP001566132"/>
    </source>
</evidence>
<gene>
    <name evidence="2" type="ORF">ABEB36_002197</name>
</gene>
<sequence length="603" mass="71400">MIANEGSVIRPRRRHRVEVPVHYNNGKTRKTYSANFSSEKYKKNATQQKVSEVVIEIPDKGSAKKRNLQKEIERLCKDNEEIAAKFHELEDLSVKKILKLKEKIGNLQNVNANVMKENETIKFQYNELKKCYEELFKEYEECKVCLRCEEFAGRLDTVLKENEELRKKNREVHEDLGMLKTVVFRLNVQLERYQEKLRKHNIPIEKYSLLHSQKSSTSQLKDEEIINILTGDHQNHRHTPISWGSVNSHTLGPLLDAYQDSLNEKDDIIDNYETELAKFTGKMKEVLEENQHLYKQLHEDESCSTKLKMQLDQLKNELKSTKEQNDILIKKCAMKQDKVEEILKVYETKVDQMKRDYQVIYDDYTKLRVENASLKEKIKSLSDCQDDFKCERQNYIPIAVHTASVNECKKWYEELKQQYEQEKLKLKETIENQQKMVNELKKSKETLEEKLHKLEKDVKKYEVKQLDLEHALNEVQLSRSACRKQLHKAMYFAKDMVAEQETLLKALNQRQIENKAVKKIGSEMALRMDSLKMQLKDVQKSAWEELATVEQKIQEQEDLIERLKEEHKGEIEKLQVVIKEQEEKLGKSRIPVSPYQLFKEKYK</sequence>
<feature type="coiled-coil region" evidence="1">
    <location>
        <begin position="409"/>
        <end position="471"/>
    </location>
</feature>
<dbReference type="InterPro" id="IPR033545">
    <property type="entry name" value="CEP89"/>
</dbReference>
<dbReference type="AlphaFoldDB" id="A0ABD1F4Y6"/>
<feature type="coiled-coil region" evidence="1">
    <location>
        <begin position="148"/>
        <end position="175"/>
    </location>
</feature>
<accession>A0ABD1F4Y6</accession>
<proteinExistence type="predicted"/>
<dbReference type="Proteomes" id="UP001566132">
    <property type="component" value="Unassembled WGS sequence"/>
</dbReference>
<dbReference type="EMBL" id="JBDJPC010000002">
    <property type="protein sequence ID" value="KAL1512635.1"/>
    <property type="molecule type" value="Genomic_DNA"/>
</dbReference>
<protein>
    <submittedName>
        <fullName evidence="2">Uncharacterized protein</fullName>
    </submittedName>
</protein>
<dbReference type="PANTHER" id="PTHR36170:SF1">
    <property type="entry name" value="CENTROSOMAL PROTEIN OF 89 KDA"/>
    <property type="match status" value="1"/>
</dbReference>
<keyword evidence="1" id="KW-0175">Coiled coil</keyword>
<evidence type="ECO:0000313" key="2">
    <source>
        <dbReference type="EMBL" id="KAL1512635.1"/>
    </source>
</evidence>
<name>A0ABD1F4Y6_HYPHA</name>
<feature type="coiled-coil region" evidence="1">
    <location>
        <begin position="65"/>
        <end position="117"/>
    </location>
</feature>
<feature type="coiled-coil region" evidence="1">
    <location>
        <begin position="546"/>
        <end position="584"/>
    </location>
</feature>
<feature type="coiled-coil region" evidence="1">
    <location>
        <begin position="255"/>
        <end position="356"/>
    </location>
</feature>
<evidence type="ECO:0000256" key="1">
    <source>
        <dbReference type="SAM" id="Coils"/>
    </source>
</evidence>